<feature type="region of interest" description="Disordered" evidence="1">
    <location>
        <begin position="313"/>
        <end position="339"/>
    </location>
</feature>
<organism evidence="2">
    <name type="scientific">Cladocopium goreaui</name>
    <dbReference type="NCBI Taxonomy" id="2562237"/>
    <lineage>
        <taxon>Eukaryota</taxon>
        <taxon>Sar</taxon>
        <taxon>Alveolata</taxon>
        <taxon>Dinophyceae</taxon>
        <taxon>Suessiales</taxon>
        <taxon>Symbiodiniaceae</taxon>
        <taxon>Cladocopium</taxon>
    </lineage>
</organism>
<evidence type="ECO:0000313" key="5">
    <source>
        <dbReference type="Proteomes" id="UP001152797"/>
    </source>
</evidence>
<dbReference type="AlphaFoldDB" id="A0A9P1DFM6"/>
<name>A0A9P1DFM6_9DINO</name>
<proteinExistence type="predicted"/>
<gene>
    <name evidence="2" type="ORF">C1SCF055_LOCUS33589</name>
</gene>
<accession>A0A9P1DFM6</accession>
<evidence type="ECO:0000313" key="2">
    <source>
        <dbReference type="EMBL" id="CAI4008119.1"/>
    </source>
</evidence>
<protein>
    <submittedName>
        <fullName evidence="4">Dihydropyridine-sensitive L-type skeletal muscle calcium channel subunit alpha-1</fullName>
    </submittedName>
</protein>
<dbReference type="Proteomes" id="UP001152797">
    <property type="component" value="Unassembled WGS sequence"/>
</dbReference>
<evidence type="ECO:0000313" key="3">
    <source>
        <dbReference type="EMBL" id="CAL1161494.1"/>
    </source>
</evidence>
<feature type="non-terminal residue" evidence="2">
    <location>
        <position position="339"/>
    </location>
</feature>
<sequence length="339" mass="36361">MLFHFQEVDVAALVGSTQAYLSDAKDGAATATKYDQEQEQVADMGAQMSGAAFNVPSANTRLAYVDPSRPADPENRTLLAPAGAQRPQLVRWTGRSLQLQGPAALMQATLATLKYTADERAGGWDTVQVSIGTDGQRGDVPLYIVRKAGDVLLKGAPLQTLIAGQFLKPNVTFESGSLVRPADRFNAWVTCNSCGFALWAFAGEMEVIDYGSLEFSGNSSGLQNFLRDLTYVPLEGFIGTDRLQLFVQGLRPQAAAAATEPPRAELGMAIQVQLQEVVVPPATLTMPERLNVFEDSVTDLRINIHDMRPVSPSGIPLASAETANDGSSRPCVRADGPYT</sequence>
<comment type="caution">
    <text evidence="2">The sequence shown here is derived from an EMBL/GenBank/DDBJ whole genome shotgun (WGS) entry which is preliminary data.</text>
</comment>
<dbReference type="EMBL" id="CAMXCT010004207">
    <property type="protein sequence ID" value="CAI4008119.1"/>
    <property type="molecule type" value="Genomic_DNA"/>
</dbReference>
<dbReference type="EMBL" id="CAMXCT020004207">
    <property type="protein sequence ID" value="CAL1161494.1"/>
    <property type="molecule type" value="Genomic_DNA"/>
</dbReference>
<dbReference type="OrthoDB" id="417091at2759"/>
<dbReference type="EMBL" id="CAMXCT030004207">
    <property type="protein sequence ID" value="CAL4795431.1"/>
    <property type="molecule type" value="Genomic_DNA"/>
</dbReference>
<keyword evidence="5" id="KW-1185">Reference proteome</keyword>
<reference evidence="2" key="1">
    <citation type="submission" date="2022-10" db="EMBL/GenBank/DDBJ databases">
        <authorList>
            <person name="Chen Y."/>
            <person name="Dougan E. K."/>
            <person name="Chan C."/>
            <person name="Rhodes N."/>
            <person name="Thang M."/>
        </authorList>
    </citation>
    <scope>NUCLEOTIDE SEQUENCE</scope>
</reference>
<evidence type="ECO:0000313" key="4">
    <source>
        <dbReference type="EMBL" id="CAL4795431.1"/>
    </source>
</evidence>
<reference evidence="3" key="2">
    <citation type="submission" date="2024-04" db="EMBL/GenBank/DDBJ databases">
        <authorList>
            <person name="Chen Y."/>
            <person name="Shah S."/>
            <person name="Dougan E. K."/>
            <person name="Thang M."/>
            <person name="Chan C."/>
        </authorList>
    </citation>
    <scope>NUCLEOTIDE SEQUENCE [LARGE SCALE GENOMIC DNA]</scope>
</reference>
<evidence type="ECO:0000256" key="1">
    <source>
        <dbReference type="SAM" id="MobiDB-lite"/>
    </source>
</evidence>